<gene>
    <name evidence="1" type="ORF">METZ01_LOCUS158881</name>
</gene>
<sequence>MVIMITLSLTNLSIQTRDVSFDKQGDKSLITIAEELKHGRRWVNREIQKLDPDTDYSVIMSMIAQYQMDEFTLNFLVTILTSYVVKPAHMGETLVLTNKALRRPNQRMQDALDFFWTWYATGPDSTETIESVNRLNKLHLGVARRLPGHFENSEDFIYVLGRLVVLQDRLLKKLGLNGMDQHIKLAQFNFAKALSKHFRREGDLKLEGFPENLEDLEKFVDRWEAKNHVYSPVLTDLVLALIYAFGERWFPRPFHGLGRWIGIYSLEDGFLKHVRIAPLTGVRRLVTHLLLKTLFLFKTKFAADSKISAYANRETLTTNELKEMDKTAVKRVSDLGWTKGGREAMGLGEKASLANGCPIMNHSAQESGMT</sequence>
<organism evidence="1">
    <name type="scientific">marine metagenome</name>
    <dbReference type="NCBI Taxonomy" id="408172"/>
    <lineage>
        <taxon>unclassified sequences</taxon>
        <taxon>metagenomes</taxon>
        <taxon>ecological metagenomes</taxon>
    </lineage>
</organism>
<proteinExistence type="predicted"/>
<accession>A0A382AYG9</accession>
<name>A0A382AYG9_9ZZZZ</name>
<evidence type="ECO:0000313" key="1">
    <source>
        <dbReference type="EMBL" id="SVB06027.1"/>
    </source>
</evidence>
<protein>
    <recommendedName>
        <fullName evidence="2">ER-bound oxygenase mpaB/mpaB'/Rubber oxygenase catalytic domain-containing protein</fullName>
    </recommendedName>
</protein>
<dbReference type="EMBL" id="UINC01027190">
    <property type="protein sequence ID" value="SVB06027.1"/>
    <property type="molecule type" value="Genomic_DNA"/>
</dbReference>
<dbReference type="AlphaFoldDB" id="A0A382AYG9"/>
<reference evidence="1" key="1">
    <citation type="submission" date="2018-05" db="EMBL/GenBank/DDBJ databases">
        <authorList>
            <person name="Lanie J.A."/>
            <person name="Ng W.-L."/>
            <person name="Kazmierczak K.M."/>
            <person name="Andrzejewski T.M."/>
            <person name="Davidsen T.M."/>
            <person name="Wayne K.J."/>
            <person name="Tettelin H."/>
            <person name="Glass J.I."/>
            <person name="Rusch D."/>
            <person name="Podicherti R."/>
            <person name="Tsui H.-C.T."/>
            <person name="Winkler M.E."/>
        </authorList>
    </citation>
    <scope>NUCLEOTIDE SEQUENCE</scope>
</reference>
<evidence type="ECO:0008006" key="2">
    <source>
        <dbReference type="Google" id="ProtNLM"/>
    </source>
</evidence>